<proteinExistence type="predicted"/>
<protein>
    <submittedName>
        <fullName evidence="2">CHASE2 domain-containing sensor protein</fullName>
    </submittedName>
</protein>
<name>A0A839MZR1_9MICO</name>
<dbReference type="EMBL" id="JACHVQ010000001">
    <property type="protein sequence ID" value="MBB2890950.1"/>
    <property type="molecule type" value="Genomic_DNA"/>
</dbReference>
<keyword evidence="3" id="KW-1185">Reference proteome</keyword>
<dbReference type="RefSeq" id="WP_183319284.1">
    <property type="nucleotide sequence ID" value="NZ_JACHVQ010000001.1"/>
</dbReference>
<dbReference type="AlphaFoldDB" id="A0A839MZR1"/>
<accession>A0A839MZR1</accession>
<sequence>MNDDYEGIVSKIARACGAILLGCMALYGAIAILEAIWLPLCILAFVMVTGTALWFGFRYWRGW</sequence>
<feature type="transmembrane region" description="Helical" evidence="1">
    <location>
        <begin position="36"/>
        <end position="57"/>
    </location>
</feature>
<keyword evidence="1" id="KW-0812">Transmembrane</keyword>
<gene>
    <name evidence="2" type="ORF">FHU39_000934</name>
</gene>
<evidence type="ECO:0000313" key="3">
    <source>
        <dbReference type="Proteomes" id="UP000559182"/>
    </source>
</evidence>
<evidence type="ECO:0000256" key="1">
    <source>
        <dbReference type="SAM" id="Phobius"/>
    </source>
</evidence>
<comment type="caution">
    <text evidence="2">The sequence shown here is derived from an EMBL/GenBank/DDBJ whole genome shotgun (WGS) entry which is preliminary data.</text>
</comment>
<organism evidence="2 3">
    <name type="scientific">Flexivirga oryzae</name>
    <dbReference type="NCBI Taxonomy" id="1794944"/>
    <lineage>
        <taxon>Bacteria</taxon>
        <taxon>Bacillati</taxon>
        <taxon>Actinomycetota</taxon>
        <taxon>Actinomycetes</taxon>
        <taxon>Micrococcales</taxon>
        <taxon>Dermacoccaceae</taxon>
        <taxon>Flexivirga</taxon>
    </lineage>
</organism>
<feature type="transmembrane region" description="Helical" evidence="1">
    <location>
        <begin position="12"/>
        <end position="30"/>
    </location>
</feature>
<keyword evidence="1" id="KW-1133">Transmembrane helix</keyword>
<reference evidence="2 3" key="1">
    <citation type="submission" date="2020-08" db="EMBL/GenBank/DDBJ databases">
        <title>Sequencing the genomes of 1000 actinobacteria strains.</title>
        <authorList>
            <person name="Klenk H.-P."/>
        </authorList>
    </citation>
    <scope>NUCLEOTIDE SEQUENCE [LARGE SCALE GENOMIC DNA]</scope>
    <source>
        <strain evidence="2 3">DSM 105369</strain>
    </source>
</reference>
<keyword evidence="1" id="KW-0472">Membrane</keyword>
<evidence type="ECO:0000313" key="2">
    <source>
        <dbReference type="EMBL" id="MBB2890950.1"/>
    </source>
</evidence>
<dbReference type="Proteomes" id="UP000559182">
    <property type="component" value="Unassembled WGS sequence"/>
</dbReference>